<dbReference type="InterPro" id="IPR051398">
    <property type="entry name" value="Polysacch_Deacetylase"/>
</dbReference>
<dbReference type="Pfam" id="PF01522">
    <property type="entry name" value="Polysacc_deac_1"/>
    <property type="match status" value="1"/>
</dbReference>
<dbReference type="GO" id="GO:0016810">
    <property type="term" value="F:hydrolase activity, acting on carbon-nitrogen (but not peptide) bonds"/>
    <property type="evidence" value="ECO:0007669"/>
    <property type="project" value="InterPro"/>
</dbReference>
<protein>
    <recommendedName>
        <fullName evidence="4">Chitooligosaccharide deacetylase</fullName>
    </recommendedName>
    <alternativeName>
        <fullName evidence="6">Nodulation protein B</fullName>
    </alternativeName>
</protein>
<dbReference type="PANTHER" id="PTHR34216">
    <property type="match status" value="1"/>
</dbReference>
<evidence type="ECO:0000256" key="5">
    <source>
        <dbReference type="ARBA" id="ARBA00022729"/>
    </source>
</evidence>
<dbReference type="EMBL" id="FNBW01000006">
    <property type="protein sequence ID" value="SDF74884.1"/>
    <property type="molecule type" value="Genomic_DNA"/>
</dbReference>
<sequence length="349" mass="38337">MKFRDRAVAFALTLTGLMAAPATVPLGIGAAPAFAAESAVLFMYHRFGEAEYPSANIRIDQFEEQLEELRTGGYTVLPLPEILEKMRTGADLPDRTIALTIDDAYASVYAEAWPRLKKAGFPFTLFVATDPIDRASPGYMTWDQIRELQAGGATIGSQTASHPHLPDLDTDTVKLELDRAASRLADELGQKPTLFAYPYGEYGLQIEKIVAERGYAAAFGQHSGVVHATSDRYGLPRFALNETYGGIDRFRLTANALPLPIRDRVPADLIVTSNNPPPFGFTVAPEIGDPSRIDCYASGQGRTQTEVLGDRVEVRLAEPFPAGRARVNCTMPGPDGRWHWYGIQFYIPR</sequence>
<evidence type="ECO:0000256" key="3">
    <source>
        <dbReference type="ARBA" id="ARBA00010973"/>
    </source>
</evidence>
<dbReference type="InterPro" id="IPR002509">
    <property type="entry name" value="NODB_dom"/>
</dbReference>
<dbReference type="GO" id="GO:0005576">
    <property type="term" value="C:extracellular region"/>
    <property type="evidence" value="ECO:0007669"/>
    <property type="project" value="UniProtKB-SubCell"/>
</dbReference>
<proteinExistence type="inferred from homology"/>
<dbReference type="InterPro" id="IPR011330">
    <property type="entry name" value="Glyco_hydro/deAcase_b/a-brl"/>
</dbReference>
<keyword evidence="9" id="KW-1185">Reference proteome</keyword>
<dbReference type="PROSITE" id="PS51677">
    <property type="entry name" value="NODB"/>
    <property type="match status" value="1"/>
</dbReference>
<comment type="caution">
    <text evidence="8">The sequence shown here is derived from an EMBL/GenBank/DDBJ whole genome shotgun (WGS) entry which is preliminary data.</text>
</comment>
<evidence type="ECO:0000256" key="2">
    <source>
        <dbReference type="ARBA" id="ARBA00004613"/>
    </source>
</evidence>
<organism evidence="8 9">
    <name type="scientific">Thalassobaculum litoreum DSM 18839</name>
    <dbReference type="NCBI Taxonomy" id="1123362"/>
    <lineage>
        <taxon>Bacteria</taxon>
        <taxon>Pseudomonadati</taxon>
        <taxon>Pseudomonadota</taxon>
        <taxon>Alphaproteobacteria</taxon>
        <taxon>Rhodospirillales</taxon>
        <taxon>Thalassobaculaceae</taxon>
        <taxon>Thalassobaculum</taxon>
    </lineage>
</organism>
<dbReference type="AlphaFoldDB" id="A0A8G2EV73"/>
<comment type="function">
    <text evidence="1">Is involved in generating a small heat-stable compound (Nod), an acylated oligomer of N-acetylglucosamine, that stimulates mitosis in various plant protoplasts.</text>
</comment>
<dbReference type="GO" id="GO:0005975">
    <property type="term" value="P:carbohydrate metabolic process"/>
    <property type="evidence" value="ECO:0007669"/>
    <property type="project" value="InterPro"/>
</dbReference>
<dbReference type="CDD" id="cd10973">
    <property type="entry name" value="CE4_DAC_u4_5s"/>
    <property type="match status" value="1"/>
</dbReference>
<dbReference type="Gene3D" id="3.20.20.370">
    <property type="entry name" value="Glycoside hydrolase/deacetylase"/>
    <property type="match status" value="1"/>
</dbReference>
<keyword evidence="5" id="KW-0732">Signal</keyword>
<feature type="domain" description="NodB homology" evidence="7">
    <location>
        <begin position="95"/>
        <end position="349"/>
    </location>
</feature>
<dbReference type="PANTHER" id="PTHR34216:SF3">
    <property type="entry name" value="POLY-BETA-1,6-N-ACETYL-D-GLUCOSAMINE N-DEACETYLASE"/>
    <property type="match status" value="1"/>
</dbReference>
<dbReference type="OrthoDB" id="9782872at2"/>
<evidence type="ECO:0000256" key="1">
    <source>
        <dbReference type="ARBA" id="ARBA00003236"/>
    </source>
</evidence>
<gene>
    <name evidence="8" type="ORF">SAMN05660686_02179</name>
</gene>
<accession>A0A8G2EV73</accession>
<evidence type="ECO:0000256" key="6">
    <source>
        <dbReference type="ARBA" id="ARBA00032976"/>
    </source>
</evidence>
<evidence type="ECO:0000259" key="7">
    <source>
        <dbReference type="PROSITE" id="PS51677"/>
    </source>
</evidence>
<dbReference type="SUPFAM" id="SSF88713">
    <property type="entry name" value="Glycoside hydrolase/deacetylase"/>
    <property type="match status" value="1"/>
</dbReference>
<dbReference type="Proteomes" id="UP000198615">
    <property type="component" value="Unassembled WGS sequence"/>
</dbReference>
<dbReference type="RefSeq" id="WP_093150216.1">
    <property type="nucleotide sequence ID" value="NZ_FNBW01000006.1"/>
</dbReference>
<evidence type="ECO:0000313" key="9">
    <source>
        <dbReference type="Proteomes" id="UP000198615"/>
    </source>
</evidence>
<evidence type="ECO:0000313" key="8">
    <source>
        <dbReference type="EMBL" id="SDF74884.1"/>
    </source>
</evidence>
<name>A0A8G2EV73_9PROT</name>
<comment type="subcellular location">
    <subcellularLocation>
        <location evidence="2">Secreted</location>
    </subcellularLocation>
</comment>
<evidence type="ECO:0000256" key="4">
    <source>
        <dbReference type="ARBA" id="ARBA00020071"/>
    </source>
</evidence>
<comment type="similarity">
    <text evidence="3">Belongs to the polysaccharide deacetylase family.</text>
</comment>
<reference evidence="8 9" key="1">
    <citation type="submission" date="2016-10" db="EMBL/GenBank/DDBJ databases">
        <authorList>
            <person name="Varghese N."/>
            <person name="Submissions S."/>
        </authorList>
    </citation>
    <scope>NUCLEOTIDE SEQUENCE [LARGE SCALE GENOMIC DNA]</scope>
    <source>
        <strain evidence="8 9">DSM 18839</strain>
    </source>
</reference>